<name>A0AAV7WVW4_PLEWA</name>
<keyword evidence="1 3" id="KW-0853">WD repeat</keyword>
<dbReference type="PANTHER" id="PTHR44324:SF8">
    <property type="entry name" value="WD REPEAT-CONTAINING PROTEIN 64"/>
    <property type="match status" value="1"/>
</dbReference>
<feature type="repeat" description="WD" evidence="3">
    <location>
        <begin position="461"/>
        <end position="488"/>
    </location>
</feature>
<feature type="repeat" description="WD" evidence="3">
    <location>
        <begin position="412"/>
        <end position="453"/>
    </location>
</feature>
<dbReference type="SUPFAM" id="SSF50978">
    <property type="entry name" value="WD40 repeat-like"/>
    <property type="match status" value="2"/>
</dbReference>
<dbReference type="InterPro" id="IPR051242">
    <property type="entry name" value="WD-EF-hand_domain"/>
</dbReference>
<dbReference type="EMBL" id="JANPWB010000001">
    <property type="protein sequence ID" value="KAJ1217026.1"/>
    <property type="molecule type" value="Genomic_DNA"/>
</dbReference>
<dbReference type="InterPro" id="IPR019775">
    <property type="entry name" value="WD40_repeat_CS"/>
</dbReference>
<dbReference type="AlphaFoldDB" id="A0AAV7WVW4"/>
<dbReference type="Gene3D" id="2.130.10.10">
    <property type="entry name" value="YVTN repeat-like/Quinoprotein amine dehydrogenase"/>
    <property type="match status" value="4"/>
</dbReference>
<feature type="compositionally biased region" description="Acidic residues" evidence="4">
    <location>
        <begin position="816"/>
        <end position="827"/>
    </location>
</feature>
<comment type="caution">
    <text evidence="5">The sequence shown here is derived from an EMBL/GenBank/DDBJ whole genome shotgun (WGS) entry which is preliminary data.</text>
</comment>
<evidence type="ECO:0000256" key="3">
    <source>
        <dbReference type="PROSITE-ProRule" id="PRU00221"/>
    </source>
</evidence>
<evidence type="ECO:0000313" key="6">
    <source>
        <dbReference type="Proteomes" id="UP001066276"/>
    </source>
</evidence>
<keyword evidence="6" id="KW-1185">Reference proteome</keyword>
<evidence type="ECO:0000256" key="1">
    <source>
        <dbReference type="ARBA" id="ARBA00022574"/>
    </source>
</evidence>
<feature type="repeat" description="WD" evidence="3">
    <location>
        <begin position="324"/>
        <end position="365"/>
    </location>
</feature>
<accession>A0AAV7WVW4</accession>
<feature type="region of interest" description="Disordered" evidence="4">
    <location>
        <begin position="765"/>
        <end position="830"/>
    </location>
</feature>
<feature type="repeat" description="WD" evidence="3">
    <location>
        <begin position="558"/>
        <end position="590"/>
    </location>
</feature>
<dbReference type="PROSITE" id="PS00678">
    <property type="entry name" value="WD_REPEATS_1"/>
    <property type="match status" value="2"/>
</dbReference>
<organism evidence="5 6">
    <name type="scientific">Pleurodeles waltl</name>
    <name type="common">Iberian ribbed newt</name>
    <dbReference type="NCBI Taxonomy" id="8319"/>
    <lineage>
        <taxon>Eukaryota</taxon>
        <taxon>Metazoa</taxon>
        <taxon>Chordata</taxon>
        <taxon>Craniata</taxon>
        <taxon>Vertebrata</taxon>
        <taxon>Euteleostomi</taxon>
        <taxon>Amphibia</taxon>
        <taxon>Batrachia</taxon>
        <taxon>Caudata</taxon>
        <taxon>Salamandroidea</taxon>
        <taxon>Salamandridae</taxon>
        <taxon>Pleurodelinae</taxon>
        <taxon>Pleurodeles</taxon>
    </lineage>
</organism>
<dbReference type="Pfam" id="PF00400">
    <property type="entry name" value="WD40"/>
    <property type="match status" value="5"/>
</dbReference>
<dbReference type="InterPro" id="IPR015943">
    <property type="entry name" value="WD40/YVTN_repeat-like_dom_sf"/>
</dbReference>
<sequence>MMGCGDGGSKTGTTETTMEEEALKSEIKQLSFQLPATVRETPHRESIVHISSMPDNTFIGIGQDGLASIWTSDLKLKKSRLILEENRPQNRKLKWITDSTLMPHYNKLLIGTCDREIRLYELSNFEPYCQIIGFETMPLRLDYSVKGKEECIIVFGDEQGCVNIILVTFMAETLRNWSKCPLVEGIPSASLENIMESEHTTFIRWKIHNDWVTEVRYVNSIESIISSSNDGYTALVIGCVNGSINVQKRLKELLDTSSMKSKRSMQAGSTPPKRISSDESIFKVPRGVKTFDFCKECNLLVTGGLDLVIRLWNPYVQGWPTGLLRGHLSPIGFLRIADGNTRIYSVSMDSNVMVWNIEDQSCLLNVIPKASSIKGELAACYFSHELRALCIATDTMALLQIHNVEEPLSSMLVSHREPVLCCKYIQQSQHVISCSEGSVLKLWDLATGQLVFKINDVHGGSAVTCMALDPMGTRLVTGGRDGSLKKWDCSANTIRHIQTLKQASPMDEVGDCTYGEICNNRYIISVGWDRRIHIFPDKQDENALKGRNSQSEWSNKMVNGHNEDILCVSSCPPNLLATSCYDGEVLVWNLISGHILCHLNFLSSMPLEEETDDLIIKKVIFLRSRAKWKNEAASLVASGPRGCITFWNISGGGKVFAYFLGSSYKSVISDMATTEDDSLLCAADELGYIFFWAISEYALHGPEVQPPTLLRSWRAHMSSITSICPVTAHQLFLTSSLDCTVRLWSLQGEYIGTFGDKDPWNIRDKASWGSQRSPQIQDSPEMILKTAPGNNSCLNDEKENGSNSAPTEGQTIDPLAVDDEDTTEEFTESYGPRTTVRARSYKPKRVELHQICGKLNAYQSLKISNLETAPPAIRKPNPAAELNDPYDLAF</sequence>
<gene>
    <name evidence="5" type="ORF">NDU88_004623</name>
</gene>
<evidence type="ECO:0000313" key="5">
    <source>
        <dbReference type="EMBL" id="KAJ1217026.1"/>
    </source>
</evidence>
<dbReference type="Proteomes" id="UP001066276">
    <property type="component" value="Chromosome 1_1"/>
</dbReference>
<dbReference type="InterPro" id="IPR001680">
    <property type="entry name" value="WD40_rpt"/>
</dbReference>
<keyword evidence="2" id="KW-0677">Repeat</keyword>
<dbReference type="SMART" id="SM00320">
    <property type="entry name" value="WD40"/>
    <property type="match status" value="10"/>
</dbReference>
<dbReference type="InterPro" id="IPR011044">
    <property type="entry name" value="Quino_amine_DH_bsu"/>
</dbReference>
<dbReference type="InterPro" id="IPR036322">
    <property type="entry name" value="WD40_repeat_dom_sf"/>
</dbReference>
<feature type="compositionally biased region" description="Polar residues" evidence="4">
    <location>
        <begin position="768"/>
        <end position="778"/>
    </location>
</feature>
<feature type="region of interest" description="Disordered" evidence="4">
    <location>
        <begin position="870"/>
        <end position="890"/>
    </location>
</feature>
<evidence type="ECO:0000256" key="2">
    <source>
        <dbReference type="ARBA" id="ARBA00022737"/>
    </source>
</evidence>
<evidence type="ECO:0000256" key="4">
    <source>
        <dbReference type="SAM" id="MobiDB-lite"/>
    </source>
</evidence>
<dbReference type="PROSITE" id="PS50082">
    <property type="entry name" value="WD_REPEATS_2"/>
    <property type="match status" value="5"/>
</dbReference>
<reference evidence="5" key="1">
    <citation type="journal article" date="2022" name="bioRxiv">
        <title>Sequencing and chromosome-scale assembly of the giantPleurodeles waltlgenome.</title>
        <authorList>
            <person name="Brown T."/>
            <person name="Elewa A."/>
            <person name="Iarovenko S."/>
            <person name="Subramanian E."/>
            <person name="Araus A.J."/>
            <person name="Petzold A."/>
            <person name="Susuki M."/>
            <person name="Suzuki K.-i.T."/>
            <person name="Hayashi T."/>
            <person name="Toyoda A."/>
            <person name="Oliveira C."/>
            <person name="Osipova E."/>
            <person name="Leigh N.D."/>
            <person name="Simon A."/>
            <person name="Yun M.H."/>
        </authorList>
    </citation>
    <scope>NUCLEOTIDE SEQUENCE</scope>
    <source>
        <strain evidence="5">20211129_DDA</strain>
        <tissue evidence="5">Liver</tissue>
    </source>
</reference>
<feature type="compositionally biased region" description="Polar residues" evidence="4">
    <location>
        <begin position="801"/>
        <end position="810"/>
    </location>
</feature>
<feature type="repeat" description="WD" evidence="3">
    <location>
        <begin position="713"/>
        <end position="747"/>
    </location>
</feature>
<protein>
    <submittedName>
        <fullName evidence="5">Uncharacterized protein</fullName>
    </submittedName>
</protein>
<dbReference type="PANTHER" id="PTHR44324">
    <property type="entry name" value="WD40 REPEAT DOMAIN 95"/>
    <property type="match status" value="1"/>
</dbReference>
<proteinExistence type="predicted"/>
<dbReference type="SUPFAM" id="SSF50969">
    <property type="entry name" value="YVTN repeat-like/Quinoprotein amine dehydrogenase"/>
    <property type="match status" value="1"/>
</dbReference>